<accession>A0A835S1X6</accession>
<dbReference type="Gene3D" id="2.130.10.10">
    <property type="entry name" value="YVTN repeat-like/Quinoprotein amine dehydrogenase"/>
    <property type="match status" value="1"/>
</dbReference>
<dbReference type="InterPro" id="IPR015943">
    <property type="entry name" value="WD40/YVTN_repeat-like_dom_sf"/>
</dbReference>
<comment type="caution">
    <text evidence="1">The sequence shown here is derived from an EMBL/GenBank/DDBJ whole genome shotgun (WGS) entry which is preliminary data.</text>
</comment>
<dbReference type="PANTHER" id="PTHR10644">
    <property type="entry name" value="DNA REPAIR/RNA PROCESSING CPSF FAMILY"/>
    <property type="match status" value="1"/>
</dbReference>
<keyword evidence="2" id="KW-1185">Reference proteome</keyword>
<evidence type="ECO:0000313" key="2">
    <source>
        <dbReference type="Proteomes" id="UP000636800"/>
    </source>
</evidence>
<gene>
    <name evidence="1" type="ORF">HPP92_003516</name>
</gene>
<dbReference type="EMBL" id="JADCNL010000001">
    <property type="protein sequence ID" value="KAG0498825.1"/>
    <property type="molecule type" value="Genomic_DNA"/>
</dbReference>
<proteinExistence type="predicted"/>
<protein>
    <recommendedName>
        <fullName evidence="3">Cleavage and polyadenylation specificity factor subunit 1</fullName>
    </recommendedName>
</protein>
<dbReference type="InterPro" id="IPR050358">
    <property type="entry name" value="RSE1/DDB1/CFT1"/>
</dbReference>
<organism evidence="1 2">
    <name type="scientific">Vanilla planifolia</name>
    <name type="common">Vanilla</name>
    <dbReference type="NCBI Taxonomy" id="51239"/>
    <lineage>
        <taxon>Eukaryota</taxon>
        <taxon>Viridiplantae</taxon>
        <taxon>Streptophyta</taxon>
        <taxon>Embryophyta</taxon>
        <taxon>Tracheophyta</taxon>
        <taxon>Spermatophyta</taxon>
        <taxon>Magnoliopsida</taxon>
        <taxon>Liliopsida</taxon>
        <taxon>Asparagales</taxon>
        <taxon>Orchidaceae</taxon>
        <taxon>Vanilloideae</taxon>
        <taxon>Vanilleae</taxon>
        <taxon>Vanilla</taxon>
    </lineage>
</organism>
<sequence>MSYAAFKMMHWATGIENCASGFITRTPVDFATQIPPIQSDDLDSEWPTKRRMGPIPDLVISAASVLELYSVRVHEDDGRSSQLSIESRSGGVMDGLAGARLELVCHYRVHGNIESVVILSGGGDDCSKRRDSIVLAFQDAKITVLEFDDSAHELRTSSMHCFEGPDWYHLKRGRESFSTGPIVKADPAGRCCGALVLGLQMVILKAAQAGQVLAVDDEPVKIGANSSVRIQSSYIINLRDLDMKQVKDFTFLHDLFFDFELLHLSCMSYVGDWLLIKACIPLRLVQGSVWLGWKAKPLVLSGFRINLDWNMVPTQLVGSGFAETVGRGGFSFEV</sequence>
<dbReference type="OrthoDB" id="4062651at2759"/>
<reference evidence="1 2" key="1">
    <citation type="journal article" date="2020" name="Nat. Food">
        <title>A phased Vanilla planifolia genome enables genetic improvement of flavour and production.</title>
        <authorList>
            <person name="Hasing T."/>
            <person name="Tang H."/>
            <person name="Brym M."/>
            <person name="Khazi F."/>
            <person name="Huang T."/>
            <person name="Chambers A.H."/>
        </authorList>
    </citation>
    <scope>NUCLEOTIDE SEQUENCE [LARGE SCALE GENOMIC DNA]</scope>
    <source>
        <tissue evidence="1">Leaf</tissue>
    </source>
</reference>
<dbReference type="AlphaFoldDB" id="A0A835S1X6"/>
<evidence type="ECO:0000313" key="1">
    <source>
        <dbReference type="EMBL" id="KAG0498825.1"/>
    </source>
</evidence>
<evidence type="ECO:0008006" key="3">
    <source>
        <dbReference type="Google" id="ProtNLM"/>
    </source>
</evidence>
<dbReference type="Proteomes" id="UP000636800">
    <property type="component" value="Chromosome 1"/>
</dbReference>
<name>A0A835S1X6_VANPL</name>